<protein>
    <submittedName>
        <fullName evidence="2">Amidohydrolase</fullName>
    </submittedName>
</protein>
<reference evidence="2" key="1">
    <citation type="journal article" date="2020" name="mSystems">
        <title>Genome- and Community-Level Interaction Insights into Carbon Utilization and Element Cycling Functions of Hydrothermarchaeota in Hydrothermal Sediment.</title>
        <authorList>
            <person name="Zhou Z."/>
            <person name="Liu Y."/>
            <person name="Xu W."/>
            <person name="Pan J."/>
            <person name="Luo Z.H."/>
            <person name="Li M."/>
        </authorList>
    </citation>
    <scope>NUCLEOTIDE SEQUENCE [LARGE SCALE GENOMIC DNA]</scope>
    <source>
        <strain evidence="2">SpSt-210</strain>
    </source>
</reference>
<sequence>MAADVVLINGNVLTMDQARPRAQAIAVWRGRILLVGDNDAVRAEAGPATRVIDLGGKTVLPGLNDNHCHPMGYGFALEAVDASPSVAAKLADILERFRQAASSAAPGAWLRGRGYDDTRLDVRRHPTRWDLDPVTGDHPAILTRTCGHMSVVNSKALQLAGITRDTPDPEGGRIVRDEHGEPTGLLQERAQELVRRLIPEPTVEDIKRALVAAGKQFLAMGITSVAEAGISKPEELRAYQELRREETLPVRTYLMMLIDDTLEPIERLGLCTGLGDEWLRIGPLKLLQDGSGGGRTALMSVPYPGEPDNYGIAVYSQEQLDEAFLRVAKLGCQGAAHAIGDRAIDMILTAFERALAAYPQPDPRWRIEHCGLLRPDLLDRMQRLNVLAVPQPSFVYYLGDSYLRNFTEEQLALSYPCRAWLDRGIVAIGSSDTPVVPAHPWVNIRSAVTRLTQDGQRMGPEQGVSVGEALRMFTVNGAYGSFEERIKGSITPGKLADLIVIDRDPHQVAPEELHAIRNELTMIDGKVVYEA</sequence>
<dbReference type="Gene3D" id="2.30.40.10">
    <property type="entry name" value="Urease, subunit C, domain 1"/>
    <property type="match status" value="1"/>
</dbReference>
<dbReference type="CDD" id="cd01300">
    <property type="entry name" value="YtcJ_like"/>
    <property type="match status" value="1"/>
</dbReference>
<dbReference type="Pfam" id="PF07969">
    <property type="entry name" value="Amidohydro_3"/>
    <property type="match status" value="1"/>
</dbReference>
<dbReference type="SUPFAM" id="SSF51556">
    <property type="entry name" value="Metallo-dependent hydrolases"/>
    <property type="match status" value="1"/>
</dbReference>
<gene>
    <name evidence="2" type="ORF">ENP34_09280</name>
</gene>
<organism evidence="2">
    <name type="scientific">Thermorudis peleae</name>
    <dbReference type="NCBI Taxonomy" id="1382356"/>
    <lineage>
        <taxon>Bacteria</taxon>
        <taxon>Pseudomonadati</taxon>
        <taxon>Thermomicrobiota</taxon>
        <taxon>Thermomicrobia</taxon>
        <taxon>Thermomicrobia incertae sedis</taxon>
        <taxon>Thermorudis</taxon>
    </lineage>
</organism>
<keyword evidence="2" id="KW-0378">Hydrolase</keyword>
<dbReference type="SUPFAM" id="SSF51338">
    <property type="entry name" value="Composite domain of metallo-dependent hydrolases"/>
    <property type="match status" value="1"/>
</dbReference>
<dbReference type="Gene3D" id="3.20.20.140">
    <property type="entry name" value="Metal-dependent hydrolases"/>
    <property type="match status" value="1"/>
</dbReference>
<dbReference type="AlphaFoldDB" id="A0A831TBV0"/>
<dbReference type="GO" id="GO:0016810">
    <property type="term" value="F:hydrolase activity, acting on carbon-nitrogen (but not peptide) bonds"/>
    <property type="evidence" value="ECO:0007669"/>
    <property type="project" value="InterPro"/>
</dbReference>
<dbReference type="Gene3D" id="3.10.310.70">
    <property type="match status" value="1"/>
</dbReference>
<evidence type="ECO:0000259" key="1">
    <source>
        <dbReference type="Pfam" id="PF07969"/>
    </source>
</evidence>
<dbReference type="InterPro" id="IPR033932">
    <property type="entry name" value="YtcJ-like"/>
</dbReference>
<evidence type="ECO:0000313" key="2">
    <source>
        <dbReference type="EMBL" id="HEG91618.1"/>
    </source>
</evidence>
<dbReference type="InterPro" id="IPR032466">
    <property type="entry name" value="Metal_Hydrolase"/>
</dbReference>
<dbReference type="InterPro" id="IPR013108">
    <property type="entry name" value="Amidohydro_3"/>
</dbReference>
<name>A0A831TBV0_9BACT</name>
<comment type="caution">
    <text evidence="2">The sequence shown here is derived from an EMBL/GenBank/DDBJ whole genome shotgun (WGS) entry which is preliminary data.</text>
</comment>
<dbReference type="EMBL" id="DSIY01000218">
    <property type="protein sequence ID" value="HEG91618.1"/>
    <property type="molecule type" value="Genomic_DNA"/>
</dbReference>
<proteinExistence type="predicted"/>
<accession>A0A831TBV0</accession>
<dbReference type="PANTHER" id="PTHR22642:SF2">
    <property type="entry name" value="PROTEIN LONG AFTER FAR-RED 3"/>
    <property type="match status" value="1"/>
</dbReference>
<feature type="domain" description="Amidohydrolase 3" evidence="1">
    <location>
        <begin position="50"/>
        <end position="529"/>
    </location>
</feature>
<dbReference type="InterPro" id="IPR011059">
    <property type="entry name" value="Metal-dep_hydrolase_composite"/>
</dbReference>
<dbReference type="PANTHER" id="PTHR22642">
    <property type="entry name" value="IMIDAZOLONEPROPIONASE"/>
    <property type="match status" value="1"/>
</dbReference>